<dbReference type="CDD" id="cd00221">
    <property type="entry name" value="Vsr"/>
    <property type="match status" value="1"/>
</dbReference>
<comment type="function">
    <text evidence="6">May nick specific sequences that contain T:G mispairs resulting from m5C-deamination.</text>
</comment>
<dbReference type="AlphaFoldDB" id="A0A399RC41"/>
<evidence type="ECO:0000256" key="6">
    <source>
        <dbReference type="PIRNR" id="PIRNR018267"/>
    </source>
</evidence>
<evidence type="ECO:0000256" key="3">
    <source>
        <dbReference type="ARBA" id="ARBA00022763"/>
    </source>
</evidence>
<evidence type="ECO:0000256" key="2">
    <source>
        <dbReference type="ARBA" id="ARBA00022759"/>
    </source>
</evidence>
<gene>
    <name evidence="7" type="primary">vsr</name>
    <name evidence="7" type="ORF">D1223_14790</name>
</gene>
<dbReference type="InterPro" id="IPR004603">
    <property type="entry name" value="DNA_mismatch_endonuc_vsr"/>
</dbReference>
<evidence type="ECO:0000256" key="5">
    <source>
        <dbReference type="ARBA" id="ARBA00023204"/>
    </source>
</evidence>
<accession>A0A399RC41</accession>
<evidence type="ECO:0000256" key="1">
    <source>
        <dbReference type="ARBA" id="ARBA00022722"/>
    </source>
</evidence>
<dbReference type="GO" id="GO:0016787">
    <property type="term" value="F:hydrolase activity"/>
    <property type="evidence" value="ECO:0007669"/>
    <property type="project" value="UniProtKB-KW"/>
</dbReference>
<dbReference type="Gene3D" id="3.40.960.10">
    <property type="entry name" value="VSR Endonuclease"/>
    <property type="match status" value="1"/>
</dbReference>
<reference evidence="7 8" key="1">
    <citation type="submission" date="2018-08" db="EMBL/GenBank/DDBJ databases">
        <title>Henriciella mobilis sp. nov., isolated from seawater.</title>
        <authorList>
            <person name="Cheng H."/>
            <person name="Wu Y.-H."/>
            <person name="Xu X.-W."/>
            <person name="Guo L.-L."/>
        </authorList>
    </citation>
    <scope>NUCLEOTIDE SEQUENCE [LARGE SCALE GENOMIC DNA]</scope>
    <source>
        <strain evidence="7 8">JN25</strain>
    </source>
</reference>
<keyword evidence="3 6" id="KW-0227">DNA damage</keyword>
<dbReference type="SUPFAM" id="SSF52980">
    <property type="entry name" value="Restriction endonuclease-like"/>
    <property type="match status" value="1"/>
</dbReference>
<proteinExistence type="inferred from homology"/>
<dbReference type="Proteomes" id="UP000266385">
    <property type="component" value="Unassembled WGS sequence"/>
</dbReference>
<comment type="caution">
    <text evidence="7">The sequence shown here is derived from an EMBL/GenBank/DDBJ whole genome shotgun (WGS) entry which is preliminary data.</text>
</comment>
<dbReference type="InterPro" id="IPR011335">
    <property type="entry name" value="Restrct_endonuc-II-like"/>
</dbReference>
<keyword evidence="5 6" id="KW-0234">DNA repair</keyword>
<comment type="similarity">
    <text evidence="6">Belongs to the vsr family.</text>
</comment>
<dbReference type="GO" id="GO:0006298">
    <property type="term" value="P:mismatch repair"/>
    <property type="evidence" value="ECO:0007669"/>
    <property type="project" value="UniProtKB-UniRule"/>
</dbReference>
<dbReference type="EMBL" id="QWFX01000014">
    <property type="protein sequence ID" value="RIJ27099.1"/>
    <property type="molecule type" value="Genomic_DNA"/>
</dbReference>
<evidence type="ECO:0000313" key="8">
    <source>
        <dbReference type="Proteomes" id="UP000266385"/>
    </source>
</evidence>
<keyword evidence="8" id="KW-1185">Reference proteome</keyword>
<dbReference type="OrthoDB" id="9801520at2"/>
<keyword evidence="4 6" id="KW-0378">Hydrolase</keyword>
<evidence type="ECO:0000313" key="7">
    <source>
        <dbReference type="EMBL" id="RIJ27099.1"/>
    </source>
</evidence>
<dbReference type="NCBIfam" id="TIGR00632">
    <property type="entry name" value="vsr"/>
    <property type="match status" value="1"/>
</dbReference>
<keyword evidence="2 6" id="KW-0255">Endonuclease</keyword>
<name>A0A399RC41_9PROT</name>
<protein>
    <recommendedName>
        <fullName evidence="6">Very short patch repair endonuclease</fullName>
        <ecNumber evidence="6">3.1.-.-</ecNumber>
    </recommendedName>
</protein>
<dbReference type="PIRSF" id="PIRSF018267">
    <property type="entry name" value="VSR_endonuc"/>
    <property type="match status" value="1"/>
</dbReference>
<dbReference type="Pfam" id="PF03852">
    <property type="entry name" value="Vsr"/>
    <property type="match status" value="1"/>
</dbReference>
<sequence>MADIVPPEVRSRMMSGIRGKDTKPEMIVRRGLHAMGFRYRLHDKRLPGKPDLVLPKYRTAIFVHGCFWHGHECHLFKWPKTRPDFWRKKIESNRTRDRSNREKIEKQGWQVIELWECELRVESSKLLDRLTALGEEIKS</sequence>
<organism evidence="7 8">
    <name type="scientific">Henriciella mobilis</name>
    <dbReference type="NCBI Taxonomy" id="2305467"/>
    <lineage>
        <taxon>Bacteria</taxon>
        <taxon>Pseudomonadati</taxon>
        <taxon>Pseudomonadota</taxon>
        <taxon>Alphaproteobacteria</taxon>
        <taxon>Hyphomonadales</taxon>
        <taxon>Hyphomonadaceae</taxon>
        <taxon>Henriciella</taxon>
    </lineage>
</organism>
<dbReference type="EC" id="3.1.-.-" evidence="6"/>
<dbReference type="GO" id="GO:0004519">
    <property type="term" value="F:endonuclease activity"/>
    <property type="evidence" value="ECO:0007669"/>
    <property type="project" value="UniProtKB-KW"/>
</dbReference>
<keyword evidence="1 6" id="KW-0540">Nuclease</keyword>
<evidence type="ECO:0000256" key="4">
    <source>
        <dbReference type="ARBA" id="ARBA00022801"/>
    </source>
</evidence>